<evidence type="ECO:0000313" key="2">
    <source>
        <dbReference type="EMBL" id="CCX32711.1"/>
    </source>
</evidence>
<protein>
    <submittedName>
        <fullName evidence="2">Uncharacterized protein</fullName>
    </submittedName>
</protein>
<feature type="compositionally biased region" description="Low complexity" evidence="1">
    <location>
        <begin position="30"/>
        <end position="58"/>
    </location>
</feature>
<feature type="compositionally biased region" description="Basic and acidic residues" evidence="1">
    <location>
        <begin position="1"/>
        <end position="16"/>
    </location>
</feature>
<dbReference type="EMBL" id="HF935907">
    <property type="protein sequence ID" value="CCX32711.1"/>
    <property type="molecule type" value="Genomic_DNA"/>
</dbReference>
<organism evidence="2 3">
    <name type="scientific">Pyronema omphalodes (strain CBS 100304)</name>
    <name type="common">Pyronema confluens</name>
    <dbReference type="NCBI Taxonomy" id="1076935"/>
    <lineage>
        <taxon>Eukaryota</taxon>
        <taxon>Fungi</taxon>
        <taxon>Dikarya</taxon>
        <taxon>Ascomycota</taxon>
        <taxon>Pezizomycotina</taxon>
        <taxon>Pezizomycetes</taxon>
        <taxon>Pezizales</taxon>
        <taxon>Pyronemataceae</taxon>
        <taxon>Pyronema</taxon>
    </lineage>
</organism>
<accession>U4LVN8</accession>
<evidence type="ECO:0000313" key="3">
    <source>
        <dbReference type="Proteomes" id="UP000018144"/>
    </source>
</evidence>
<reference evidence="2 3" key="1">
    <citation type="journal article" date="2013" name="PLoS Genet.">
        <title>The genome and development-dependent transcriptomes of Pyronema confluens: a window into fungal evolution.</title>
        <authorList>
            <person name="Traeger S."/>
            <person name="Altegoer F."/>
            <person name="Freitag M."/>
            <person name="Gabaldon T."/>
            <person name="Kempken F."/>
            <person name="Kumar A."/>
            <person name="Marcet-Houben M."/>
            <person name="Poggeler S."/>
            <person name="Stajich J.E."/>
            <person name="Nowrousian M."/>
        </authorList>
    </citation>
    <scope>NUCLEOTIDE SEQUENCE [LARGE SCALE GENOMIC DNA]</scope>
    <source>
        <strain evidence="3">CBS 100304</strain>
        <tissue evidence="2">Vegetative mycelium</tissue>
    </source>
</reference>
<sequence length="106" mass="11333">MSAEPNHEEINRKEATQADTAVPEISVPGSDECSMDSSSDSMTTGTADSTSLATTSLVDSEKMCNDAKRGEEDAVKKPIKVEDKNIKPQVKLNGMEQCGGLATLWL</sequence>
<dbReference type="AlphaFoldDB" id="U4LVN8"/>
<keyword evidence="3" id="KW-1185">Reference proteome</keyword>
<name>U4LVN8_PYROM</name>
<proteinExistence type="predicted"/>
<gene>
    <name evidence="2" type="ORF">PCON_13562</name>
</gene>
<evidence type="ECO:0000256" key="1">
    <source>
        <dbReference type="SAM" id="MobiDB-lite"/>
    </source>
</evidence>
<feature type="region of interest" description="Disordered" evidence="1">
    <location>
        <begin position="1"/>
        <end position="58"/>
    </location>
</feature>
<dbReference type="Proteomes" id="UP000018144">
    <property type="component" value="Unassembled WGS sequence"/>
</dbReference>